<reference evidence="2 3" key="1">
    <citation type="journal article" date="2023" name="Microbiol. Resour. Announc.">
        <title>Complete Genome Sequence of Imperialibacter roseus strain P4T.</title>
        <authorList>
            <person name="Tizabi D.R."/>
            <person name="Bachvaroff T."/>
            <person name="Hill R.T."/>
        </authorList>
    </citation>
    <scope>NUCLEOTIDE SEQUENCE [LARGE SCALE GENOMIC DNA]</scope>
    <source>
        <strain evidence="2 3">P4T</strain>
    </source>
</reference>
<dbReference type="SUPFAM" id="SSF109854">
    <property type="entry name" value="DinB/YfiT-like putative metalloenzymes"/>
    <property type="match status" value="1"/>
</dbReference>
<dbReference type="EMBL" id="CP136051">
    <property type="protein sequence ID" value="WOK09614.1"/>
    <property type="molecule type" value="Genomic_DNA"/>
</dbReference>
<sequence length="166" mass="18911">MLNKEQLKTDIHTTFATLSSLLDKFSDSQLNTVPFEGSWTAGQVAEHIIICGSGIPESKTEPAKRSPNDLVKPVSEMFLNFGIKFKTAPMLEPQQSHHSKKATLDTISEIEKTHLRTVANSDLEALCMDMELPTFGYMTRYEWVRFVLVHTQRHTRQIENIYKAVE</sequence>
<protein>
    <submittedName>
        <fullName evidence="2">DinB family protein</fullName>
    </submittedName>
</protein>
<gene>
    <name evidence="2" type="ORF">RT717_13290</name>
</gene>
<dbReference type="InterPro" id="IPR034660">
    <property type="entry name" value="DinB/YfiT-like"/>
</dbReference>
<organism evidence="2 3">
    <name type="scientific">Imperialibacter roseus</name>
    <dbReference type="NCBI Taxonomy" id="1324217"/>
    <lineage>
        <taxon>Bacteria</taxon>
        <taxon>Pseudomonadati</taxon>
        <taxon>Bacteroidota</taxon>
        <taxon>Cytophagia</taxon>
        <taxon>Cytophagales</taxon>
        <taxon>Flammeovirgaceae</taxon>
        <taxon>Imperialibacter</taxon>
    </lineage>
</organism>
<evidence type="ECO:0000313" key="3">
    <source>
        <dbReference type="Proteomes" id="UP001302349"/>
    </source>
</evidence>
<dbReference type="RefSeq" id="WP_317492227.1">
    <property type="nucleotide sequence ID" value="NZ_CP136051.1"/>
</dbReference>
<accession>A0ABZ0IZP6</accession>
<dbReference type="Gene3D" id="1.20.120.450">
    <property type="entry name" value="dinb family like domain"/>
    <property type="match status" value="1"/>
</dbReference>
<proteinExistence type="predicted"/>
<dbReference type="Proteomes" id="UP001302349">
    <property type="component" value="Chromosome"/>
</dbReference>
<dbReference type="Pfam" id="PF12867">
    <property type="entry name" value="DinB_2"/>
    <property type="match status" value="1"/>
</dbReference>
<name>A0ABZ0IZP6_9BACT</name>
<evidence type="ECO:0000313" key="2">
    <source>
        <dbReference type="EMBL" id="WOK09614.1"/>
    </source>
</evidence>
<feature type="domain" description="DinB-like" evidence="1">
    <location>
        <begin position="12"/>
        <end position="158"/>
    </location>
</feature>
<dbReference type="InterPro" id="IPR024775">
    <property type="entry name" value="DinB-like"/>
</dbReference>
<evidence type="ECO:0000259" key="1">
    <source>
        <dbReference type="Pfam" id="PF12867"/>
    </source>
</evidence>
<keyword evidence="3" id="KW-1185">Reference proteome</keyword>